<gene>
    <name evidence="2" type="ORF">G6F50_014356</name>
</gene>
<dbReference type="Proteomes" id="UP000740926">
    <property type="component" value="Unassembled WGS sequence"/>
</dbReference>
<comment type="caution">
    <text evidence="2">The sequence shown here is derived from an EMBL/GenBank/DDBJ whole genome shotgun (WGS) entry which is preliminary data.</text>
</comment>
<evidence type="ECO:0000313" key="2">
    <source>
        <dbReference type="EMBL" id="KAG1540495.1"/>
    </source>
</evidence>
<evidence type="ECO:0000313" key="3">
    <source>
        <dbReference type="Proteomes" id="UP000740926"/>
    </source>
</evidence>
<keyword evidence="3" id="KW-1185">Reference proteome</keyword>
<evidence type="ECO:0000256" key="1">
    <source>
        <dbReference type="SAM" id="MobiDB-lite"/>
    </source>
</evidence>
<feature type="compositionally biased region" description="Basic residues" evidence="1">
    <location>
        <begin position="10"/>
        <end position="19"/>
    </location>
</feature>
<dbReference type="AlphaFoldDB" id="A0A9P6Y6B2"/>
<feature type="region of interest" description="Disordered" evidence="1">
    <location>
        <begin position="1"/>
        <end position="50"/>
    </location>
</feature>
<proteinExistence type="predicted"/>
<dbReference type="EMBL" id="JAANIU010006726">
    <property type="protein sequence ID" value="KAG1540495.1"/>
    <property type="molecule type" value="Genomic_DNA"/>
</dbReference>
<name>A0A9P6Y6B2_9FUNG</name>
<reference evidence="2 3" key="1">
    <citation type="journal article" date="2020" name="Microb. Genom.">
        <title>Genetic diversity of clinical and environmental Mucorales isolates obtained from an investigation of mucormycosis cases among solid organ transplant recipients.</title>
        <authorList>
            <person name="Nguyen M.H."/>
            <person name="Kaul D."/>
            <person name="Muto C."/>
            <person name="Cheng S.J."/>
            <person name="Richter R.A."/>
            <person name="Bruno V.M."/>
            <person name="Liu G."/>
            <person name="Beyhan S."/>
            <person name="Sundermann A.J."/>
            <person name="Mounaud S."/>
            <person name="Pasculle A.W."/>
            <person name="Nierman W.C."/>
            <person name="Driscoll E."/>
            <person name="Cumbie R."/>
            <person name="Clancy C.J."/>
            <person name="Dupont C.L."/>
        </authorList>
    </citation>
    <scope>NUCLEOTIDE SEQUENCE [LARGE SCALE GENOMIC DNA]</scope>
    <source>
        <strain evidence="2 3">GL24</strain>
    </source>
</reference>
<feature type="compositionally biased region" description="Basic and acidic residues" evidence="1">
    <location>
        <begin position="20"/>
        <end position="30"/>
    </location>
</feature>
<protein>
    <submittedName>
        <fullName evidence="2">Uncharacterized protein</fullName>
    </submittedName>
</protein>
<organism evidence="2 3">
    <name type="scientific">Rhizopus delemar</name>
    <dbReference type="NCBI Taxonomy" id="936053"/>
    <lineage>
        <taxon>Eukaryota</taxon>
        <taxon>Fungi</taxon>
        <taxon>Fungi incertae sedis</taxon>
        <taxon>Mucoromycota</taxon>
        <taxon>Mucoromycotina</taxon>
        <taxon>Mucoromycetes</taxon>
        <taxon>Mucorales</taxon>
        <taxon>Mucorineae</taxon>
        <taxon>Rhizopodaceae</taxon>
        <taxon>Rhizopus</taxon>
    </lineage>
</organism>
<accession>A0A9P6Y6B2</accession>
<sequence>MRILKEHATRTHQTRQGKQRKLDQCNPDKHLFHHGHSLNAHHSNAPSSTTQVGVDDLLAVRAIHQVHRERAAYFMRGHHVHTATHIGGNAKQIIERSTPQSDPISDNEAAYRPASLELSCVGCSDVGVDTLTLTIPPPCPLLPPEIS</sequence>
<feature type="compositionally biased region" description="Polar residues" evidence="1">
    <location>
        <begin position="40"/>
        <end position="50"/>
    </location>
</feature>